<keyword evidence="5 12" id="KW-0732">Signal</keyword>
<dbReference type="SUPFAM" id="SSF56935">
    <property type="entry name" value="Porins"/>
    <property type="match status" value="1"/>
</dbReference>
<protein>
    <submittedName>
        <fullName evidence="15">Iron complex outermembrane receptor protein</fullName>
    </submittedName>
</protein>
<comment type="similarity">
    <text evidence="10 11">Belongs to the TonB-dependent receptor family.</text>
</comment>
<evidence type="ECO:0000259" key="14">
    <source>
        <dbReference type="Pfam" id="PF07715"/>
    </source>
</evidence>
<evidence type="ECO:0000259" key="13">
    <source>
        <dbReference type="Pfam" id="PF00593"/>
    </source>
</evidence>
<dbReference type="InterPro" id="IPR000531">
    <property type="entry name" value="Beta-barrel_TonB"/>
</dbReference>
<comment type="caution">
    <text evidence="15">The sequence shown here is derived from an EMBL/GenBank/DDBJ whole genome shotgun (WGS) entry which is preliminary data.</text>
</comment>
<dbReference type="EMBL" id="JACIBY010000003">
    <property type="protein sequence ID" value="MBB3838058.1"/>
    <property type="molecule type" value="Genomic_DNA"/>
</dbReference>
<keyword evidence="4 10" id="KW-0812">Transmembrane</keyword>
<gene>
    <name evidence="15" type="ORF">FHS57_002055</name>
</gene>
<keyword evidence="8 15" id="KW-0675">Receptor</keyword>
<keyword evidence="9 10" id="KW-0998">Cell outer membrane</keyword>
<sequence length="648" mass="73309">MVRRTSTVLVSVLGIALAGFSPNCYSQKEQTLCEVTVTAVKPERFMIGQKVKDIDSTQLAQNRFTTLANFLQFQSPIAFKSYGAGQLATISFRGTSSSHTAVLWNGVNINFPSLGQSDFSTLPMSGFDEMTIQYGSAASCVGTDAVGGSILLRSVPKFNQTGLQAIAGVSAESSKNYAGQAGLRFYYPVAKNWKLSGKTLFYGADIRNDFGNEPIQNRKGAQYPVEPMQTLQKGFVQDIYALHSNGNLFSLNAWVTENNLTIQPNSLNLREITQTKAQRYVLSYNVGKTLLRAAYINDVLDYGRADNTNPSHTDIDRYLFRVEHDFSWIKSCERGTNLKVGSEVTHYAAQVDGYGKELKTENRADFYLLLRYQHSLRFSSSLNLRQALVSGYNPPFTPSFGLDYRIFSSPTDRLNLTTNIAYSYRVPTLNERYWVNLGNPALQPEVGFNKEIGAVWKRRTSEHFHQQYSINAFHNLIDNWTYWNPDKNYKVENLQQVLAKGIEIETSHRVITAAWEATAQFQYALTHTSQQKAYGPYTQDILGKQLIYVPRHSLSGTLGVTSGAWSFTVQQLYNSARYITFDHSGRPFPGYYLMNAWATYQYKLKQHRLHFQLQGNNLTNTLYPNLKKNAMPMRSVSFNVIFIFNQKK</sequence>
<keyword evidence="16" id="KW-1185">Reference proteome</keyword>
<evidence type="ECO:0000256" key="12">
    <source>
        <dbReference type="SAM" id="SignalP"/>
    </source>
</evidence>
<comment type="subcellular location">
    <subcellularLocation>
        <location evidence="1 10">Cell outer membrane</location>
        <topology evidence="1 10">Multi-pass membrane protein</topology>
    </subcellularLocation>
</comment>
<dbReference type="PANTHER" id="PTHR30069:SF29">
    <property type="entry name" value="HEMOGLOBIN AND HEMOGLOBIN-HAPTOGLOBIN-BINDING PROTEIN 1-RELATED"/>
    <property type="match status" value="1"/>
</dbReference>
<dbReference type="GO" id="GO:0009279">
    <property type="term" value="C:cell outer membrane"/>
    <property type="evidence" value="ECO:0007669"/>
    <property type="project" value="UniProtKB-SubCell"/>
</dbReference>
<name>A0A7W5ZJM4_9BACT</name>
<evidence type="ECO:0000256" key="4">
    <source>
        <dbReference type="ARBA" id="ARBA00022692"/>
    </source>
</evidence>
<evidence type="ECO:0000256" key="1">
    <source>
        <dbReference type="ARBA" id="ARBA00004571"/>
    </source>
</evidence>
<dbReference type="Pfam" id="PF07715">
    <property type="entry name" value="Plug"/>
    <property type="match status" value="1"/>
</dbReference>
<reference evidence="15 16" key="1">
    <citation type="submission" date="2020-08" db="EMBL/GenBank/DDBJ databases">
        <title>Genomic Encyclopedia of Type Strains, Phase IV (KMG-IV): sequencing the most valuable type-strain genomes for metagenomic binning, comparative biology and taxonomic classification.</title>
        <authorList>
            <person name="Goeker M."/>
        </authorList>
    </citation>
    <scope>NUCLEOTIDE SEQUENCE [LARGE SCALE GENOMIC DNA]</scope>
    <source>
        <strain evidence="15 16">DSM 17976</strain>
    </source>
</reference>
<dbReference type="InterPro" id="IPR039426">
    <property type="entry name" value="TonB-dep_rcpt-like"/>
</dbReference>
<dbReference type="GO" id="GO:0044718">
    <property type="term" value="P:siderophore transmembrane transport"/>
    <property type="evidence" value="ECO:0007669"/>
    <property type="project" value="TreeGrafter"/>
</dbReference>
<dbReference type="Pfam" id="PF00593">
    <property type="entry name" value="TonB_dep_Rec_b-barrel"/>
    <property type="match status" value="1"/>
</dbReference>
<evidence type="ECO:0000256" key="10">
    <source>
        <dbReference type="PROSITE-ProRule" id="PRU01360"/>
    </source>
</evidence>
<dbReference type="Proteomes" id="UP000541352">
    <property type="component" value="Unassembled WGS sequence"/>
</dbReference>
<evidence type="ECO:0000256" key="3">
    <source>
        <dbReference type="ARBA" id="ARBA00022452"/>
    </source>
</evidence>
<dbReference type="PROSITE" id="PS52016">
    <property type="entry name" value="TONB_DEPENDENT_REC_3"/>
    <property type="match status" value="1"/>
</dbReference>
<feature type="domain" description="TonB-dependent receptor-like beta-barrel" evidence="13">
    <location>
        <begin position="204"/>
        <end position="618"/>
    </location>
</feature>
<evidence type="ECO:0000256" key="2">
    <source>
        <dbReference type="ARBA" id="ARBA00022448"/>
    </source>
</evidence>
<keyword evidence="2 10" id="KW-0813">Transport</keyword>
<evidence type="ECO:0000313" key="16">
    <source>
        <dbReference type="Proteomes" id="UP000541352"/>
    </source>
</evidence>
<keyword evidence="7 10" id="KW-0472">Membrane</keyword>
<feature type="chain" id="PRO_5031361591" evidence="12">
    <location>
        <begin position="27"/>
        <end position="648"/>
    </location>
</feature>
<dbReference type="InterPro" id="IPR036942">
    <property type="entry name" value="Beta-barrel_TonB_sf"/>
</dbReference>
<evidence type="ECO:0000313" key="15">
    <source>
        <dbReference type="EMBL" id="MBB3838058.1"/>
    </source>
</evidence>
<feature type="signal peptide" evidence="12">
    <location>
        <begin position="1"/>
        <end position="26"/>
    </location>
</feature>
<evidence type="ECO:0000256" key="9">
    <source>
        <dbReference type="ARBA" id="ARBA00023237"/>
    </source>
</evidence>
<dbReference type="InterPro" id="IPR012910">
    <property type="entry name" value="Plug_dom"/>
</dbReference>
<dbReference type="PANTHER" id="PTHR30069">
    <property type="entry name" value="TONB-DEPENDENT OUTER MEMBRANE RECEPTOR"/>
    <property type="match status" value="1"/>
</dbReference>
<dbReference type="AlphaFoldDB" id="A0A7W5ZJM4"/>
<keyword evidence="3 10" id="KW-1134">Transmembrane beta strand</keyword>
<dbReference type="RefSeq" id="WP_183973100.1">
    <property type="nucleotide sequence ID" value="NZ_JACIBY010000003.1"/>
</dbReference>
<dbReference type="Gene3D" id="2.40.170.20">
    <property type="entry name" value="TonB-dependent receptor, beta-barrel domain"/>
    <property type="match status" value="1"/>
</dbReference>
<dbReference type="Gene3D" id="2.170.130.10">
    <property type="entry name" value="TonB-dependent receptor, plug domain"/>
    <property type="match status" value="1"/>
</dbReference>
<accession>A0A7W5ZJM4</accession>
<keyword evidence="6 11" id="KW-0798">TonB box</keyword>
<evidence type="ECO:0000256" key="8">
    <source>
        <dbReference type="ARBA" id="ARBA00023170"/>
    </source>
</evidence>
<evidence type="ECO:0000256" key="6">
    <source>
        <dbReference type="ARBA" id="ARBA00023077"/>
    </source>
</evidence>
<proteinExistence type="inferred from homology"/>
<evidence type="ECO:0000256" key="7">
    <source>
        <dbReference type="ARBA" id="ARBA00023136"/>
    </source>
</evidence>
<evidence type="ECO:0000256" key="11">
    <source>
        <dbReference type="RuleBase" id="RU003357"/>
    </source>
</evidence>
<evidence type="ECO:0000256" key="5">
    <source>
        <dbReference type="ARBA" id="ARBA00022729"/>
    </source>
</evidence>
<organism evidence="15 16">
    <name type="scientific">Runella defluvii</name>
    <dbReference type="NCBI Taxonomy" id="370973"/>
    <lineage>
        <taxon>Bacteria</taxon>
        <taxon>Pseudomonadati</taxon>
        <taxon>Bacteroidota</taxon>
        <taxon>Cytophagia</taxon>
        <taxon>Cytophagales</taxon>
        <taxon>Spirosomataceae</taxon>
        <taxon>Runella</taxon>
    </lineage>
</organism>
<dbReference type="GO" id="GO:0015344">
    <property type="term" value="F:siderophore uptake transmembrane transporter activity"/>
    <property type="evidence" value="ECO:0007669"/>
    <property type="project" value="TreeGrafter"/>
</dbReference>
<feature type="domain" description="TonB-dependent receptor plug" evidence="14">
    <location>
        <begin position="48"/>
        <end position="148"/>
    </location>
</feature>
<dbReference type="InterPro" id="IPR037066">
    <property type="entry name" value="Plug_dom_sf"/>
</dbReference>